<name>A0A257LV91_UNCW3</name>
<accession>A0A257LV91</accession>
<evidence type="ECO:0000256" key="7">
    <source>
        <dbReference type="ARBA" id="ARBA00048539"/>
    </source>
</evidence>
<dbReference type="GO" id="GO:0005737">
    <property type="term" value="C:cytoplasm"/>
    <property type="evidence" value="ECO:0007669"/>
    <property type="project" value="UniProtKB-SubCell"/>
</dbReference>
<evidence type="ECO:0000256" key="4">
    <source>
        <dbReference type="ARBA" id="ARBA00022694"/>
    </source>
</evidence>
<dbReference type="InterPro" id="IPR012094">
    <property type="entry name" value="tRNA_Ile_lys_synt"/>
</dbReference>
<feature type="domain" description="Lysidine-tRNA(Ile) synthetase C-terminal" evidence="9">
    <location>
        <begin position="384"/>
        <end position="456"/>
    </location>
</feature>
<comment type="similarity">
    <text evidence="8">Belongs to the tRNA(Ile)-lysidine synthase family.</text>
</comment>
<dbReference type="InterPro" id="IPR012796">
    <property type="entry name" value="Lysidine-tRNA-synth_C"/>
</dbReference>
<dbReference type="PANTHER" id="PTHR43033:SF1">
    <property type="entry name" value="TRNA(ILE)-LYSIDINE SYNTHASE-RELATED"/>
    <property type="match status" value="1"/>
</dbReference>
<evidence type="ECO:0000256" key="1">
    <source>
        <dbReference type="ARBA" id="ARBA00004496"/>
    </source>
</evidence>
<dbReference type="SUPFAM" id="SSF82829">
    <property type="entry name" value="MesJ substrate recognition domain-like"/>
    <property type="match status" value="1"/>
</dbReference>
<keyword evidence="3 8" id="KW-0436">Ligase</keyword>
<reference evidence="11" key="1">
    <citation type="submission" date="2017-07" db="EMBL/GenBank/DDBJ databases">
        <title>Novel pathways for hydrocarbon cycling and metabolic interdependencies in hydrothermal sediment communities.</title>
        <authorList>
            <person name="Dombrowski N."/>
            <person name="Seitz K."/>
            <person name="Teske A."/>
            <person name="Baker B."/>
        </authorList>
    </citation>
    <scope>NUCLEOTIDE SEQUENCE [LARGE SCALE GENOMIC DNA]</scope>
</reference>
<dbReference type="GO" id="GO:0005524">
    <property type="term" value="F:ATP binding"/>
    <property type="evidence" value="ECO:0007669"/>
    <property type="project" value="UniProtKB-UniRule"/>
</dbReference>
<evidence type="ECO:0000313" key="10">
    <source>
        <dbReference type="EMBL" id="OYV03567.1"/>
    </source>
</evidence>
<dbReference type="Proteomes" id="UP000216312">
    <property type="component" value="Unassembled WGS sequence"/>
</dbReference>
<keyword evidence="2 8" id="KW-0963">Cytoplasm</keyword>
<comment type="catalytic activity">
    <reaction evidence="7 8">
        <text>cytidine(34) in tRNA(Ile2) + L-lysine + ATP = lysidine(34) in tRNA(Ile2) + AMP + diphosphate + H(+)</text>
        <dbReference type="Rhea" id="RHEA:43744"/>
        <dbReference type="Rhea" id="RHEA-COMP:10625"/>
        <dbReference type="Rhea" id="RHEA-COMP:10670"/>
        <dbReference type="ChEBI" id="CHEBI:15378"/>
        <dbReference type="ChEBI" id="CHEBI:30616"/>
        <dbReference type="ChEBI" id="CHEBI:32551"/>
        <dbReference type="ChEBI" id="CHEBI:33019"/>
        <dbReference type="ChEBI" id="CHEBI:82748"/>
        <dbReference type="ChEBI" id="CHEBI:83665"/>
        <dbReference type="ChEBI" id="CHEBI:456215"/>
        <dbReference type="EC" id="6.3.4.19"/>
    </reaction>
</comment>
<organism evidence="10 11">
    <name type="scientific">candidate division WOR-3 bacterium 4484_18</name>
    <dbReference type="NCBI Taxonomy" id="2020626"/>
    <lineage>
        <taxon>Bacteria</taxon>
        <taxon>Bacteria division WOR-3</taxon>
    </lineage>
</organism>
<proteinExistence type="inferred from homology"/>
<keyword evidence="6 8" id="KW-0067">ATP-binding</keyword>
<dbReference type="NCBIfam" id="TIGR02433">
    <property type="entry name" value="lysidine_TilS_C"/>
    <property type="match status" value="1"/>
</dbReference>
<evidence type="ECO:0000256" key="8">
    <source>
        <dbReference type="HAMAP-Rule" id="MF_01161"/>
    </source>
</evidence>
<evidence type="ECO:0000256" key="5">
    <source>
        <dbReference type="ARBA" id="ARBA00022741"/>
    </source>
</evidence>
<feature type="binding site" evidence="8">
    <location>
        <begin position="34"/>
        <end position="39"/>
    </location>
    <ligand>
        <name>ATP</name>
        <dbReference type="ChEBI" id="CHEBI:30616"/>
    </ligand>
</feature>
<comment type="domain">
    <text evidence="8">The N-terminal region contains the highly conserved SGGXDS motif, predicted to be a P-loop motif involved in ATP binding.</text>
</comment>
<keyword evidence="4 8" id="KW-0819">tRNA processing</keyword>
<dbReference type="CDD" id="cd01992">
    <property type="entry name" value="TilS_N"/>
    <property type="match status" value="1"/>
</dbReference>
<dbReference type="SUPFAM" id="SSF52402">
    <property type="entry name" value="Adenine nucleotide alpha hydrolases-like"/>
    <property type="match status" value="1"/>
</dbReference>
<dbReference type="AlphaFoldDB" id="A0A257LV91"/>
<keyword evidence="5 8" id="KW-0547">Nucleotide-binding</keyword>
<dbReference type="SMART" id="SM00977">
    <property type="entry name" value="TilS_C"/>
    <property type="match status" value="1"/>
</dbReference>
<dbReference type="EC" id="6.3.4.19" evidence="8"/>
<dbReference type="InterPro" id="IPR014729">
    <property type="entry name" value="Rossmann-like_a/b/a_fold"/>
</dbReference>
<protein>
    <recommendedName>
        <fullName evidence="8">tRNA(Ile)-lysidine synthase</fullName>
        <ecNumber evidence="8">6.3.4.19</ecNumber>
    </recommendedName>
    <alternativeName>
        <fullName evidence="8">tRNA(Ile)-2-lysyl-cytidine synthase</fullName>
    </alternativeName>
    <alternativeName>
        <fullName evidence="8">tRNA(Ile)-lysidine synthetase</fullName>
    </alternativeName>
</protein>
<dbReference type="PANTHER" id="PTHR43033">
    <property type="entry name" value="TRNA(ILE)-LYSIDINE SYNTHASE-RELATED"/>
    <property type="match status" value="1"/>
</dbReference>
<comment type="function">
    <text evidence="8">Ligates lysine onto the cytidine present at position 34 of the AUA codon-specific tRNA(Ile) that contains the anticodon CAU, in an ATP-dependent manner. Cytidine is converted to lysidine, thus changing the amino acid specificity of the tRNA from methionine to isoleucine.</text>
</comment>
<dbReference type="Pfam" id="PF11734">
    <property type="entry name" value="TilS_C"/>
    <property type="match status" value="1"/>
</dbReference>
<dbReference type="InterPro" id="IPR011063">
    <property type="entry name" value="TilS/TtcA_N"/>
</dbReference>
<comment type="caution">
    <text evidence="10">The sequence shown here is derived from an EMBL/GenBank/DDBJ whole genome shotgun (WGS) entry which is preliminary data.</text>
</comment>
<dbReference type="InterPro" id="IPR012795">
    <property type="entry name" value="tRNA_Ile_lys_synt_N"/>
</dbReference>
<dbReference type="Pfam" id="PF01171">
    <property type="entry name" value="ATP_bind_3"/>
    <property type="match status" value="1"/>
</dbReference>
<dbReference type="SUPFAM" id="SSF56037">
    <property type="entry name" value="PheT/TilS domain"/>
    <property type="match status" value="1"/>
</dbReference>
<evidence type="ECO:0000259" key="9">
    <source>
        <dbReference type="SMART" id="SM00977"/>
    </source>
</evidence>
<sequence length="461" mass="53483">MKPCKLNKMVNKVKDTIEKYRMIDHGDKVLLAVSGGPDSVCMAHVLCRIAPEYGLNLHFVYFDHGIREATHKEMEFVRNMAKGQGYGFTSGKADVPGYAKLEGISIEEAARRLRYRFLEEVADSEGCDKIALGHTASDQVETLIFRLARGTGLRGLTLIPPKRDRYIRPLIEITREQVLEYLRQENIPYMLDHSNYSLEYTRNFIRHRIVPLLRELNPHVERSILRLREIVEREVAERIRTVRELWAQLIDEDKHGLFLKLEPFSELHDAIKCWVIEEAIIKVRGGLDKIEKLHIEQVLKFIASRKTGDRIELPGLYIINYYNKVLIAPKLPEEAIPSPVELPVEGEATWGDYRFVTRIVSREERLMFSPYVAYFDMSKIDPPLTIRARQPGDRMRIFGKGYLKKLQDIFVDLKVPRYVRDIVPLVCDKNHILWVVGYKRSVYAAITPTTQEVLEIKVTQK</sequence>
<gene>
    <name evidence="8 10" type="primary">tilS</name>
    <name evidence="10" type="ORF">CGW93_00620</name>
</gene>
<evidence type="ECO:0000313" key="11">
    <source>
        <dbReference type="Proteomes" id="UP000216312"/>
    </source>
</evidence>
<dbReference type="NCBIfam" id="TIGR02432">
    <property type="entry name" value="lysidine_TilS_N"/>
    <property type="match status" value="1"/>
</dbReference>
<comment type="subcellular location">
    <subcellularLocation>
        <location evidence="1 8">Cytoplasm</location>
    </subcellularLocation>
</comment>
<evidence type="ECO:0000256" key="3">
    <source>
        <dbReference type="ARBA" id="ARBA00022598"/>
    </source>
</evidence>
<dbReference type="HAMAP" id="MF_01161">
    <property type="entry name" value="tRNA_Ile_lys_synt"/>
    <property type="match status" value="1"/>
</dbReference>
<evidence type="ECO:0000256" key="2">
    <source>
        <dbReference type="ARBA" id="ARBA00022490"/>
    </source>
</evidence>
<dbReference type="Gene3D" id="3.40.50.620">
    <property type="entry name" value="HUPs"/>
    <property type="match status" value="1"/>
</dbReference>
<dbReference type="GO" id="GO:0032267">
    <property type="term" value="F:tRNA(Ile)-lysidine synthase activity"/>
    <property type="evidence" value="ECO:0007669"/>
    <property type="project" value="UniProtKB-EC"/>
</dbReference>
<dbReference type="GO" id="GO:0006400">
    <property type="term" value="P:tRNA modification"/>
    <property type="evidence" value="ECO:0007669"/>
    <property type="project" value="UniProtKB-UniRule"/>
</dbReference>
<evidence type="ECO:0000256" key="6">
    <source>
        <dbReference type="ARBA" id="ARBA00022840"/>
    </source>
</evidence>
<dbReference type="EMBL" id="NMUJ01000003">
    <property type="protein sequence ID" value="OYV03567.1"/>
    <property type="molecule type" value="Genomic_DNA"/>
</dbReference>